<dbReference type="AlphaFoldDB" id="A0A5N5ERZ3"/>
<organism evidence="2 3">
    <name type="scientific">Streptomyces arboris</name>
    <dbReference type="NCBI Taxonomy" id="2600619"/>
    <lineage>
        <taxon>Bacteria</taxon>
        <taxon>Bacillati</taxon>
        <taxon>Actinomycetota</taxon>
        <taxon>Actinomycetes</taxon>
        <taxon>Kitasatosporales</taxon>
        <taxon>Streptomycetaceae</taxon>
        <taxon>Streptomyces</taxon>
    </lineage>
</organism>
<proteinExistence type="predicted"/>
<evidence type="ECO:0000313" key="2">
    <source>
        <dbReference type="EMBL" id="KAB2592611.1"/>
    </source>
</evidence>
<accession>A0A5N5ERZ3</accession>
<protein>
    <submittedName>
        <fullName evidence="2">Uncharacterized protein</fullName>
    </submittedName>
</protein>
<feature type="compositionally biased region" description="Basic and acidic residues" evidence="1">
    <location>
        <begin position="23"/>
        <end position="45"/>
    </location>
</feature>
<comment type="caution">
    <text evidence="2">The sequence shown here is derived from an EMBL/GenBank/DDBJ whole genome shotgun (WGS) entry which is preliminary data.</text>
</comment>
<evidence type="ECO:0000256" key="1">
    <source>
        <dbReference type="SAM" id="MobiDB-lite"/>
    </source>
</evidence>
<name>A0A5N5ERZ3_9ACTN</name>
<dbReference type="EMBL" id="VYUA01000007">
    <property type="protein sequence ID" value="KAB2592611.1"/>
    <property type="molecule type" value="Genomic_DNA"/>
</dbReference>
<evidence type="ECO:0000313" key="3">
    <source>
        <dbReference type="Proteomes" id="UP000326907"/>
    </source>
</evidence>
<sequence>MKTRRSLGDMIAVSSPRISLMGSRDRTGTDTARTQEWHRKPAPLERPARRGELVRLRQQFRREATERRDRRSGDRRLRVLAYSLVLSRSARPDEDWNTLQTEAEQRGYAMRARFHDVAVPVTSTCLPGSGAGCGVYTPPWKRPGWGEVERLIRGGFADGVIVLDRHNISSDDDEYRVVIKELGERYQAFIHLVIPEELSGPT</sequence>
<gene>
    <name evidence="2" type="ORF">F5983_11080</name>
</gene>
<dbReference type="RefSeq" id="WP_151510161.1">
    <property type="nucleotide sequence ID" value="NZ_VYUA01000007.1"/>
</dbReference>
<feature type="region of interest" description="Disordered" evidence="1">
    <location>
        <begin position="20"/>
        <end position="45"/>
    </location>
</feature>
<keyword evidence="3" id="KW-1185">Reference proteome</keyword>
<reference evidence="2 3" key="1">
    <citation type="submission" date="2019-09" db="EMBL/GenBank/DDBJ databases">
        <authorList>
            <person name="Liu P."/>
        </authorList>
    </citation>
    <scope>NUCLEOTIDE SEQUENCE [LARGE SCALE GENOMIC DNA]</scope>
    <source>
        <strain evidence="2 3">TRM68085</strain>
    </source>
</reference>
<dbReference type="Proteomes" id="UP000326907">
    <property type="component" value="Unassembled WGS sequence"/>
</dbReference>